<dbReference type="PANTHER" id="PTHR43133">
    <property type="entry name" value="RNA POLYMERASE ECF-TYPE SIGMA FACTO"/>
    <property type="match status" value="1"/>
</dbReference>
<dbReference type="Pfam" id="PF08281">
    <property type="entry name" value="Sigma70_r4_2"/>
    <property type="match status" value="1"/>
</dbReference>
<evidence type="ECO:0000259" key="6">
    <source>
        <dbReference type="Pfam" id="PF08281"/>
    </source>
</evidence>
<dbReference type="InterPro" id="IPR013324">
    <property type="entry name" value="RNA_pol_sigma_r3/r4-like"/>
</dbReference>
<dbReference type="RefSeq" id="WP_302050106.1">
    <property type="nucleotide sequence ID" value="NZ_JAMJEV010000027.1"/>
</dbReference>
<evidence type="ECO:0000313" key="7">
    <source>
        <dbReference type="EMBL" id="MDO0825553.1"/>
    </source>
</evidence>
<sequence length="189" mass="21845">MPSEEVELIRRCKGHDETAFSELYQQHIQFAYGTALILVRNPNVAADVCQEAFLKAFKNIKRFRDGESFRAWFYRIVVNEAMRLTRRMKRWPIPTDKIPNSLPSSANNPETAAINKEQCIEIWELVQRLPSKLQVPLVLRYYADLSEDEIAKTLHIPLGTVKSRLNRGREGLRKVFPETMELLGGVHHA</sequence>
<keyword evidence="8" id="KW-1185">Reference proteome</keyword>
<dbReference type="SUPFAM" id="SSF88946">
    <property type="entry name" value="Sigma2 domain of RNA polymerase sigma factors"/>
    <property type="match status" value="1"/>
</dbReference>
<gene>
    <name evidence="7" type="ORF">M8H41_22330</name>
</gene>
<dbReference type="Gene3D" id="1.10.10.10">
    <property type="entry name" value="Winged helix-like DNA-binding domain superfamily/Winged helix DNA-binding domain"/>
    <property type="match status" value="1"/>
</dbReference>
<proteinExistence type="inferred from homology"/>
<evidence type="ECO:0000256" key="3">
    <source>
        <dbReference type="ARBA" id="ARBA00023082"/>
    </source>
</evidence>
<keyword evidence="2" id="KW-0805">Transcription regulation</keyword>
<comment type="similarity">
    <text evidence="1">Belongs to the sigma-70 factor family. ECF subfamily.</text>
</comment>
<dbReference type="CDD" id="cd06171">
    <property type="entry name" value="Sigma70_r4"/>
    <property type="match status" value="1"/>
</dbReference>
<keyword evidence="4" id="KW-0804">Transcription</keyword>
<dbReference type="InterPro" id="IPR007627">
    <property type="entry name" value="RNA_pol_sigma70_r2"/>
</dbReference>
<dbReference type="Proteomes" id="UP001176021">
    <property type="component" value="Unassembled WGS sequence"/>
</dbReference>
<evidence type="ECO:0000256" key="4">
    <source>
        <dbReference type="ARBA" id="ARBA00023163"/>
    </source>
</evidence>
<evidence type="ECO:0000313" key="8">
    <source>
        <dbReference type="Proteomes" id="UP001176021"/>
    </source>
</evidence>
<organism evidence="7 8">
    <name type="scientific">Desulfosporosinus nitroreducens</name>
    <dbReference type="NCBI Taxonomy" id="2018668"/>
    <lineage>
        <taxon>Bacteria</taxon>
        <taxon>Bacillati</taxon>
        <taxon>Bacillota</taxon>
        <taxon>Clostridia</taxon>
        <taxon>Eubacteriales</taxon>
        <taxon>Desulfitobacteriaceae</taxon>
        <taxon>Desulfosporosinus</taxon>
    </lineage>
</organism>
<dbReference type="InterPro" id="IPR039425">
    <property type="entry name" value="RNA_pol_sigma-70-like"/>
</dbReference>
<dbReference type="Pfam" id="PF04542">
    <property type="entry name" value="Sigma70_r2"/>
    <property type="match status" value="1"/>
</dbReference>
<dbReference type="InterPro" id="IPR036388">
    <property type="entry name" value="WH-like_DNA-bd_sf"/>
</dbReference>
<evidence type="ECO:0000259" key="5">
    <source>
        <dbReference type="Pfam" id="PF04542"/>
    </source>
</evidence>
<keyword evidence="3" id="KW-0731">Sigma factor</keyword>
<name>A0ABT8QW36_9FIRM</name>
<evidence type="ECO:0000256" key="2">
    <source>
        <dbReference type="ARBA" id="ARBA00023015"/>
    </source>
</evidence>
<dbReference type="InterPro" id="IPR014284">
    <property type="entry name" value="RNA_pol_sigma-70_dom"/>
</dbReference>
<dbReference type="InterPro" id="IPR013325">
    <property type="entry name" value="RNA_pol_sigma_r2"/>
</dbReference>
<reference evidence="7" key="1">
    <citation type="submission" date="2022-05" db="EMBL/GenBank/DDBJ databases">
        <title>Expanded diversity of anoxic marine methylotrophy in a Black Sea sulfate reducing microorganism.</title>
        <authorList>
            <person name="Fischer P.Q."/>
            <person name="Stams A.J.M."/>
            <person name="Villanueva L."/>
            <person name="Sousa D.Z."/>
        </authorList>
    </citation>
    <scope>NUCLEOTIDE SEQUENCE</scope>
    <source>
        <strain evidence="7">P130</strain>
    </source>
</reference>
<accession>A0ABT8QW36</accession>
<dbReference type="SUPFAM" id="SSF88659">
    <property type="entry name" value="Sigma3 and sigma4 domains of RNA polymerase sigma factors"/>
    <property type="match status" value="1"/>
</dbReference>
<dbReference type="PANTHER" id="PTHR43133:SF51">
    <property type="entry name" value="RNA POLYMERASE SIGMA FACTOR"/>
    <property type="match status" value="1"/>
</dbReference>
<dbReference type="EMBL" id="JAMJEV010000027">
    <property type="protein sequence ID" value="MDO0825553.1"/>
    <property type="molecule type" value="Genomic_DNA"/>
</dbReference>
<dbReference type="Gene3D" id="1.10.1740.10">
    <property type="match status" value="1"/>
</dbReference>
<feature type="domain" description="RNA polymerase sigma-70 region 2" evidence="5">
    <location>
        <begin position="23"/>
        <end position="89"/>
    </location>
</feature>
<dbReference type="InterPro" id="IPR013249">
    <property type="entry name" value="RNA_pol_sigma70_r4_t2"/>
</dbReference>
<dbReference type="NCBIfam" id="TIGR02937">
    <property type="entry name" value="sigma70-ECF"/>
    <property type="match status" value="1"/>
</dbReference>
<evidence type="ECO:0000256" key="1">
    <source>
        <dbReference type="ARBA" id="ARBA00010641"/>
    </source>
</evidence>
<feature type="domain" description="RNA polymerase sigma factor 70 region 4 type 2" evidence="6">
    <location>
        <begin position="121"/>
        <end position="170"/>
    </location>
</feature>
<comment type="caution">
    <text evidence="7">The sequence shown here is derived from an EMBL/GenBank/DDBJ whole genome shotgun (WGS) entry which is preliminary data.</text>
</comment>
<protein>
    <submittedName>
        <fullName evidence="7">Sigma-70 family RNA polymerase sigma factor</fullName>
    </submittedName>
</protein>